<comment type="caution">
    <text evidence="3">The sequence shown here is derived from an EMBL/GenBank/DDBJ whole genome shotgun (WGS) entry which is preliminary data.</text>
</comment>
<dbReference type="EMBL" id="JAPMSZ010000011">
    <property type="protein sequence ID" value="KAJ5084265.1"/>
    <property type="molecule type" value="Genomic_DNA"/>
</dbReference>
<reference evidence="3" key="2">
    <citation type="journal article" date="2023" name="IMA Fungus">
        <title>Comparative genomic study of the Penicillium genus elucidates a diverse pangenome and 15 lateral gene transfer events.</title>
        <authorList>
            <person name="Petersen C."/>
            <person name="Sorensen T."/>
            <person name="Nielsen M.R."/>
            <person name="Sondergaard T.E."/>
            <person name="Sorensen J.L."/>
            <person name="Fitzpatrick D.A."/>
            <person name="Frisvad J.C."/>
            <person name="Nielsen K.L."/>
        </authorList>
    </citation>
    <scope>NUCLEOTIDE SEQUENCE</scope>
    <source>
        <strain evidence="3">IBT 34128</strain>
    </source>
</reference>
<keyword evidence="2" id="KW-0378">Hydrolase</keyword>
<protein>
    <recommendedName>
        <fullName evidence="5">Haloacid dehalogenase, type II</fullName>
    </recommendedName>
</protein>
<dbReference type="RefSeq" id="XP_056507662.1">
    <property type="nucleotide sequence ID" value="XM_056659369.1"/>
</dbReference>
<dbReference type="InterPro" id="IPR006328">
    <property type="entry name" value="2-HAD"/>
</dbReference>
<evidence type="ECO:0000313" key="4">
    <source>
        <dbReference type="Proteomes" id="UP001141434"/>
    </source>
</evidence>
<proteinExistence type="inferred from homology"/>
<dbReference type="Proteomes" id="UP001141434">
    <property type="component" value="Unassembled WGS sequence"/>
</dbReference>
<dbReference type="GeneID" id="81398538"/>
<accession>A0A9W9EM48</accession>
<dbReference type="Pfam" id="PF00702">
    <property type="entry name" value="Hydrolase"/>
    <property type="match status" value="1"/>
</dbReference>
<dbReference type="InterPro" id="IPR023198">
    <property type="entry name" value="PGP-like_dom2"/>
</dbReference>
<keyword evidence="4" id="KW-1185">Reference proteome</keyword>
<dbReference type="PANTHER" id="PTHR43316:SF3">
    <property type="entry name" value="HALOACID DEHALOGENASE, TYPE II (AFU_ORTHOLOGUE AFUA_2G07750)-RELATED"/>
    <property type="match status" value="1"/>
</dbReference>
<evidence type="ECO:0000313" key="3">
    <source>
        <dbReference type="EMBL" id="KAJ5084265.1"/>
    </source>
</evidence>
<gene>
    <name evidence="3" type="ORF">NUU61_008844</name>
</gene>
<dbReference type="GO" id="GO:0016791">
    <property type="term" value="F:phosphatase activity"/>
    <property type="evidence" value="ECO:0007669"/>
    <property type="project" value="UniProtKB-ARBA"/>
</dbReference>
<dbReference type="NCBIfam" id="TIGR01493">
    <property type="entry name" value="HAD-SF-IA-v2"/>
    <property type="match status" value="1"/>
</dbReference>
<dbReference type="AlphaFoldDB" id="A0A9W9EM48"/>
<dbReference type="Gene3D" id="3.40.50.1000">
    <property type="entry name" value="HAD superfamily/HAD-like"/>
    <property type="match status" value="1"/>
</dbReference>
<dbReference type="InterPro" id="IPR036412">
    <property type="entry name" value="HAD-like_sf"/>
</dbReference>
<organism evidence="3 4">
    <name type="scientific">Penicillium alfredii</name>
    <dbReference type="NCBI Taxonomy" id="1506179"/>
    <lineage>
        <taxon>Eukaryota</taxon>
        <taxon>Fungi</taxon>
        <taxon>Dikarya</taxon>
        <taxon>Ascomycota</taxon>
        <taxon>Pezizomycotina</taxon>
        <taxon>Eurotiomycetes</taxon>
        <taxon>Eurotiomycetidae</taxon>
        <taxon>Eurotiales</taxon>
        <taxon>Aspergillaceae</taxon>
        <taxon>Penicillium</taxon>
    </lineage>
</organism>
<dbReference type="GO" id="GO:0019120">
    <property type="term" value="F:hydrolase activity, acting on acid halide bonds, in C-halide compounds"/>
    <property type="evidence" value="ECO:0007669"/>
    <property type="project" value="InterPro"/>
</dbReference>
<dbReference type="NCBIfam" id="TIGR01509">
    <property type="entry name" value="HAD-SF-IA-v3"/>
    <property type="match status" value="1"/>
</dbReference>
<dbReference type="InterPro" id="IPR051540">
    <property type="entry name" value="S-2-haloacid_dehalogenase"/>
</dbReference>
<dbReference type="InterPro" id="IPR023214">
    <property type="entry name" value="HAD_sf"/>
</dbReference>
<dbReference type="InterPro" id="IPR006439">
    <property type="entry name" value="HAD-SF_hydro_IA"/>
</dbReference>
<evidence type="ECO:0008006" key="5">
    <source>
        <dbReference type="Google" id="ProtNLM"/>
    </source>
</evidence>
<reference evidence="3" key="1">
    <citation type="submission" date="2022-11" db="EMBL/GenBank/DDBJ databases">
        <authorList>
            <person name="Petersen C."/>
        </authorList>
    </citation>
    <scope>NUCLEOTIDE SEQUENCE</scope>
    <source>
        <strain evidence="3">IBT 34128</strain>
    </source>
</reference>
<dbReference type="PRINTS" id="PR00413">
    <property type="entry name" value="HADHALOGNASE"/>
</dbReference>
<name>A0A9W9EM48_9EURO</name>
<evidence type="ECO:0000256" key="1">
    <source>
        <dbReference type="ARBA" id="ARBA00008106"/>
    </source>
</evidence>
<dbReference type="SFLD" id="SFLDS00003">
    <property type="entry name" value="Haloacid_Dehalogenase"/>
    <property type="match status" value="1"/>
</dbReference>
<dbReference type="Gene3D" id="1.10.150.240">
    <property type="entry name" value="Putative phosphatase, domain 2"/>
    <property type="match status" value="1"/>
</dbReference>
<dbReference type="PANTHER" id="PTHR43316">
    <property type="entry name" value="HYDROLASE, HALOACID DELAHOGENASE-RELATED"/>
    <property type="match status" value="1"/>
</dbReference>
<dbReference type="NCBIfam" id="TIGR01428">
    <property type="entry name" value="HAD_type_II"/>
    <property type="match status" value="1"/>
</dbReference>
<evidence type="ECO:0000256" key="2">
    <source>
        <dbReference type="ARBA" id="ARBA00022801"/>
    </source>
</evidence>
<sequence>MPTGHPRTLFFDTFGTVVEWRSCITKALSAAAQQALNNPHKELAIDVRDRAAAMISVDWLALAEDWRRTYGVFTSTFDPSKDFVSVDQHHYAALQDLLEQRGLHGLFTDEERWALALSWHRLDPWPDSAAGLERLNQRFTTATLSNGNVSLLQDLQRHGSLPFTHLVSAENFGAYKPSPRVYHGAADKFGLEPGQCALVAAHLKDLKAAKSCGFQTVYVERELEETLPADQVAQARIDGSVDMWVGLNEGGFPEVARRFGIGPHS</sequence>
<dbReference type="SUPFAM" id="SSF56784">
    <property type="entry name" value="HAD-like"/>
    <property type="match status" value="1"/>
</dbReference>
<comment type="similarity">
    <text evidence="1">Belongs to the HAD-like hydrolase superfamily. S-2-haloalkanoic acid dehalogenase family.</text>
</comment>
<dbReference type="OrthoDB" id="40579at2759"/>
<dbReference type="SFLD" id="SFLDG01129">
    <property type="entry name" value="C1.5:_HAD__Beta-PGM__Phosphata"/>
    <property type="match status" value="1"/>
</dbReference>